<feature type="transmembrane region" description="Helical" evidence="8">
    <location>
        <begin position="639"/>
        <end position="660"/>
    </location>
</feature>
<dbReference type="Pfam" id="PF21082">
    <property type="entry name" value="MS_channel_3rd"/>
    <property type="match status" value="1"/>
</dbReference>
<keyword evidence="4 8" id="KW-0812">Transmembrane</keyword>
<dbReference type="Pfam" id="PF00924">
    <property type="entry name" value="MS_channel_2nd"/>
    <property type="match status" value="1"/>
</dbReference>
<dbReference type="Pfam" id="PF21088">
    <property type="entry name" value="MS_channel_1st"/>
    <property type="match status" value="1"/>
</dbReference>
<dbReference type="PANTHER" id="PTHR30347">
    <property type="entry name" value="POTASSIUM CHANNEL RELATED"/>
    <property type="match status" value="1"/>
</dbReference>
<feature type="domain" description="Mechanosensitive ion channel transmembrane helices 2/3" evidence="12">
    <location>
        <begin position="783"/>
        <end position="820"/>
    </location>
</feature>
<dbReference type="InterPro" id="IPR011066">
    <property type="entry name" value="MscS_channel_C_sf"/>
</dbReference>
<dbReference type="InterPro" id="IPR052702">
    <property type="entry name" value="MscS-like_channel"/>
</dbReference>
<proteinExistence type="inferred from homology"/>
<feature type="signal peptide" evidence="9">
    <location>
        <begin position="1"/>
        <end position="31"/>
    </location>
</feature>
<dbReference type="RefSeq" id="WP_198883336.1">
    <property type="nucleotide sequence ID" value="NZ_JAEKJA010000015.1"/>
</dbReference>
<feature type="region of interest" description="Disordered" evidence="7">
    <location>
        <begin position="995"/>
        <end position="1014"/>
    </location>
</feature>
<evidence type="ECO:0000256" key="6">
    <source>
        <dbReference type="ARBA" id="ARBA00023136"/>
    </source>
</evidence>
<evidence type="ECO:0000259" key="12">
    <source>
        <dbReference type="Pfam" id="PF21088"/>
    </source>
</evidence>
<comment type="caution">
    <text evidence="13">The sequence shown here is derived from an EMBL/GenBank/DDBJ whole genome shotgun (WGS) entry which is preliminary data.</text>
</comment>
<evidence type="ECO:0000313" key="13">
    <source>
        <dbReference type="EMBL" id="MBJ3777433.1"/>
    </source>
</evidence>
<keyword evidence="5 8" id="KW-1133">Transmembrane helix</keyword>
<feature type="chain" id="PRO_5038130818" evidence="9">
    <location>
        <begin position="32"/>
        <end position="1035"/>
    </location>
</feature>
<evidence type="ECO:0000259" key="11">
    <source>
        <dbReference type="Pfam" id="PF21082"/>
    </source>
</evidence>
<feature type="transmembrane region" description="Helical" evidence="8">
    <location>
        <begin position="570"/>
        <end position="592"/>
    </location>
</feature>
<dbReference type="EMBL" id="JAEKJA010000015">
    <property type="protein sequence ID" value="MBJ3777433.1"/>
    <property type="molecule type" value="Genomic_DNA"/>
</dbReference>
<dbReference type="Gene3D" id="1.10.287.1260">
    <property type="match status" value="1"/>
</dbReference>
<dbReference type="AlphaFoldDB" id="A0A934MH97"/>
<dbReference type="InterPro" id="IPR049278">
    <property type="entry name" value="MS_channel_C"/>
</dbReference>
<feature type="transmembrane region" description="Helical" evidence="8">
    <location>
        <begin position="736"/>
        <end position="756"/>
    </location>
</feature>
<dbReference type="InterPro" id="IPR049142">
    <property type="entry name" value="MS_channel_1st"/>
</dbReference>
<evidence type="ECO:0000313" key="14">
    <source>
        <dbReference type="Proteomes" id="UP000609531"/>
    </source>
</evidence>
<dbReference type="Gene3D" id="3.30.70.100">
    <property type="match status" value="1"/>
</dbReference>
<dbReference type="InterPro" id="IPR023408">
    <property type="entry name" value="MscS_beta-dom_sf"/>
</dbReference>
<keyword evidence="9" id="KW-0732">Signal</keyword>
<dbReference type="InterPro" id="IPR011014">
    <property type="entry name" value="MscS_channel_TM-2"/>
</dbReference>
<protein>
    <submittedName>
        <fullName evidence="13">Mechanosensitive ion channel</fullName>
    </submittedName>
</protein>
<evidence type="ECO:0000256" key="1">
    <source>
        <dbReference type="ARBA" id="ARBA00004651"/>
    </source>
</evidence>
<keyword evidence="3" id="KW-1003">Cell membrane</keyword>
<comment type="similarity">
    <text evidence="2">Belongs to the MscS (TC 1.A.23) family.</text>
</comment>
<feature type="transmembrane region" description="Helical" evidence="8">
    <location>
        <begin position="495"/>
        <end position="511"/>
    </location>
</feature>
<evidence type="ECO:0000256" key="5">
    <source>
        <dbReference type="ARBA" id="ARBA00022989"/>
    </source>
</evidence>
<keyword evidence="6 8" id="KW-0472">Membrane</keyword>
<feature type="transmembrane region" description="Helical" evidence="8">
    <location>
        <begin position="604"/>
        <end position="627"/>
    </location>
</feature>
<feature type="transmembrane region" description="Helical" evidence="8">
    <location>
        <begin position="689"/>
        <end position="708"/>
    </location>
</feature>
<gene>
    <name evidence="13" type="ORF">JCR33_17125</name>
</gene>
<feature type="transmembrane region" description="Helical" evidence="8">
    <location>
        <begin position="471"/>
        <end position="489"/>
    </location>
</feature>
<feature type="transmembrane region" description="Helical" evidence="8">
    <location>
        <begin position="426"/>
        <end position="443"/>
    </location>
</feature>
<dbReference type="Gene3D" id="2.30.30.60">
    <property type="match status" value="1"/>
</dbReference>
<dbReference type="PROSITE" id="PS01246">
    <property type="entry name" value="UPF0003"/>
    <property type="match status" value="1"/>
</dbReference>
<keyword evidence="14" id="KW-1185">Reference proteome</keyword>
<feature type="domain" description="Mechanosensitive ion channel MscS C-terminal" evidence="11">
    <location>
        <begin position="896"/>
        <end position="980"/>
    </location>
</feature>
<dbReference type="SUPFAM" id="SSF82861">
    <property type="entry name" value="Mechanosensitive channel protein MscS (YggB), transmembrane region"/>
    <property type="match status" value="1"/>
</dbReference>
<dbReference type="PANTHER" id="PTHR30347:SF1">
    <property type="entry name" value="MECHANOSENSITIVE CHANNEL MSCK"/>
    <property type="match status" value="1"/>
</dbReference>
<sequence length="1035" mass="113511">MPRISCIFLFLRLIGAAVVAATLTFAGAAAAQDVDLVKLRRSVAEAQRDARNLDIAIEQRAAENQRLADALDVADVREPVTFAELRQAKFEVDIARTRLSTLDHRLSEQMAMMGDLNAEIIRLTSSNTGAADTLKRVVEEAALDWRSRLRDIENDMIGKLTRFRELSAEYLYLRQEELQILQSEISLDAITGSEGGKADPIIARLRDLVTQLSRTAMQLSNDAASIETSTPAAVERRNLLRLRSDELLLRSTARLTDIVIVEAQNVIDGVRPMIDEPAVPIRLFNEAIGAVDDASDDLGARRSIISDNQTALQDFNRFLTEPGNLQQAATGQTNRIQALRRLLETQDREIGELQDRLLSVRDALVKERAARQRAALLQREVARTDRGARDRIAAEIADIPSELTRIYSARVAEVETAIVVADNERFAVLAGALLVVLALTLWLRQRVLRRFVASRATRATEVPIEVLRRNLFWLFPAAVWGIFCATFAISRSTAVSVFTLLIIPAAAALLRDLTQVIVAHSTEGRKRRIGIIITRSTEVAMVATALVVFVYVVLDEVPLLPSTQTAIDRLAYSVFVLSGLPMLLFVFVFANTGSNSAYGKARRFIAAVLSLLPPVALIATGVTGLAGYTQLANIMLENLGIAIAIAATLALILGVLNDIIEGMAETIREKDPARAYFMRSNFLQPLNRLLQVLLALVAIAVAAHIFGWSQETPGISQLVEVWRTTVFSVGGQGYSIGNVLIATAAFVFVFWAAAWTRRVAYTVIFRHLKDIGIRQSLSVFAQYVVIVLGVLLTLSAVGFDVTTLTVFAASLGVGIGFGLQNVVNNFISGLLLLVERPLRLGDIVTVGANSGTVSQIGIRSMRLTTFDEFDLIVPNSALISDTFTNWTRTNSQMRVLLTVGIAYDNDPEEAIKIVYEILKEHKGVLRSPAPMVTVEEFADSSINLRVCYYIDLRGNYSGFVVKSEVLSAVWRRFAKAGITIPFPQRDLHIINPSGAAPAAVPSQTVPERPESAHGEWVGDAIELAQENASQESAKE</sequence>
<dbReference type="InterPro" id="IPR006686">
    <property type="entry name" value="MscS_channel_CS"/>
</dbReference>
<evidence type="ECO:0000256" key="9">
    <source>
        <dbReference type="SAM" id="SignalP"/>
    </source>
</evidence>
<evidence type="ECO:0000256" key="3">
    <source>
        <dbReference type="ARBA" id="ARBA00022475"/>
    </source>
</evidence>
<name>A0A934MH97_9HYPH</name>
<dbReference type="InterPro" id="IPR010920">
    <property type="entry name" value="LSM_dom_sf"/>
</dbReference>
<dbReference type="SUPFAM" id="SSF82689">
    <property type="entry name" value="Mechanosensitive channel protein MscS (YggB), C-terminal domain"/>
    <property type="match status" value="1"/>
</dbReference>
<feature type="domain" description="Mechanosensitive ion channel MscS" evidence="10">
    <location>
        <begin position="821"/>
        <end position="888"/>
    </location>
</feature>
<feature type="transmembrane region" description="Helical" evidence="8">
    <location>
        <begin position="777"/>
        <end position="799"/>
    </location>
</feature>
<dbReference type="GO" id="GO:0008381">
    <property type="term" value="F:mechanosensitive monoatomic ion channel activity"/>
    <property type="evidence" value="ECO:0007669"/>
    <property type="project" value="UniProtKB-ARBA"/>
</dbReference>
<organism evidence="13 14">
    <name type="scientific">Acuticoccus mangrovi</name>
    <dbReference type="NCBI Taxonomy" id="2796142"/>
    <lineage>
        <taxon>Bacteria</taxon>
        <taxon>Pseudomonadati</taxon>
        <taxon>Pseudomonadota</taxon>
        <taxon>Alphaproteobacteria</taxon>
        <taxon>Hyphomicrobiales</taxon>
        <taxon>Amorphaceae</taxon>
        <taxon>Acuticoccus</taxon>
    </lineage>
</organism>
<evidence type="ECO:0000256" key="2">
    <source>
        <dbReference type="ARBA" id="ARBA00008017"/>
    </source>
</evidence>
<evidence type="ECO:0000256" key="4">
    <source>
        <dbReference type="ARBA" id="ARBA00022692"/>
    </source>
</evidence>
<evidence type="ECO:0000259" key="10">
    <source>
        <dbReference type="Pfam" id="PF00924"/>
    </source>
</evidence>
<dbReference type="GO" id="GO:0005886">
    <property type="term" value="C:plasma membrane"/>
    <property type="evidence" value="ECO:0007669"/>
    <property type="project" value="UniProtKB-SubCell"/>
</dbReference>
<dbReference type="SUPFAM" id="SSF50182">
    <property type="entry name" value="Sm-like ribonucleoproteins"/>
    <property type="match status" value="1"/>
</dbReference>
<dbReference type="InterPro" id="IPR006685">
    <property type="entry name" value="MscS_channel_2nd"/>
</dbReference>
<feature type="transmembrane region" description="Helical" evidence="8">
    <location>
        <begin position="532"/>
        <end position="554"/>
    </location>
</feature>
<reference evidence="13" key="1">
    <citation type="submission" date="2020-12" db="EMBL/GenBank/DDBJ databases">
        <title>Bacterial taxonomy.</title>
        <authorList>
            <person name="Pan X."/>
        </authorList>
    </citation>
    <scope>NUCLEOTIDE SEQUENCE</scope>
    <source>
        <strain evidence="13">B2012</strain>
    </source>
</reference>
<dbReference type="Proteomes" id="UP000609531">
    <property type="component" value="Unassembled WGS sequence"/>
</dbReference>
<comment type="subcellular location">
    <subcellularLocation>
        <location evidence="1">Cell membrane</location>
        <topology evidence="1">Multi-pass membrane protein</topology>
    </subcellularLocation>
</comment>
<accession>A0A934MH97</accession>
<evidence type="ECO:0000256" key="7">
    <source>
        <dbReference type="SAM" id="MobiDB-lite"/>
    </source>
</evidence>
<evidence type="ECO:0000256" key="8">
    <source>
        <dbReference type="SAM" id="Phobius"/>
    </source>
</evidence>